<dbReference type="AlphaFoldDB" id="A0A653A4P2"/>
<gene>
    <name evidence="1" type="ORF">TRIP_B250149</name>
</gene>
<protein>
    <submittedName>
        <fullName evidence="1">Uncharacterized protein</fullName>
    </submittedName>
</protein>
<dbReference type="EMBL" id="UPXX01000018">
    <property type="protein sequence ID" value="VBB43036.1"/>
    <property type="molecule type" value="Genomic_DNA"/>
</dbReference>
<accession>A0A653A4P2</accession>
<evidence type="ECO:0000313" key="1">
    <source>
        <dbReference type="EMBL" id="VBB43036.1"/>
    </source>
</evidence>
<organism evidence="1">
    <name type="scientific">Uncultured Desulfatiglans sp</name>
    <dbReference type="NCBI Taxonomy" id="1748965"/>
    <lineage>
        <taxon>Bacteria</taxon>
        <taxon>Pseudomonadati</taxon>
        <taxon>Thermodesulfobacteriota</taxon>
        <taxon>Desulfobacteria</taxon>
        <taxon>Desulfatiglandales</taxon>
        <taxon>Desulfatiglandaceae</taxon>
        <taxon>Desulfatiglans</taxon>
        <taxon>environmental samples</taxon>
    </lineage>
</organism>
<proteinExistence type="predicted"/>
<name>A0A653A4P2_UNCDX</name>
<reference evidence="1" key="1">
    <citation type="submission" date="2018-07" db="EMBL/GenBank/DDBJ databases">
        <authorList>
            <consortium name="Genoscope - CEA"/>
            <person name="William W."/>
        </authorList>
    </citation>
    <scope>NUCLEOTIDE SEQUENCE</scope>
    <source>
        <strain evidence="1">IK1</strain>
    </source>
</reference>
<sequence>MVFDRNTGNLDAAVAVSIDQANALYDRHAGELAREKTLTDLLDAYSEAISRTQERMRTLGVVAACARCDSQPSGSCCFKGVEGWYEPEILLINRLMNVSIPRRPEAEGQCLFLGERGCRLKARHSFCVNFLCPTLREALGPSGTADLLAVAGRELLLGLETETFMRRWLRQRKERE</sequence>